<protein>
    <submittedName>
        <fullName evidence="1">Uncharacterized protein</fullName>
    </submittedName>
</protein>
<gene>
    <name evidence="1" type="ORF">BWQ96_09126</name>
</gene>
<comment type="caution">
    <text evidence="1">The sequence shown here is derived from an EMBL/GenBank/DDBJ whole genome shotgun (WGS) entry which is preliminary data.</text>
</comment>
<dbReference type="EMBL" id="NBIV01000232">
    <property type="protein sequence ID" value="PXF41159.1"/>
    <property type="molecule type" value="Genomic_DNA"/>
</dbReference>
<keyword evidence="2" id="KW-1185">Reference proteome</keyword>
<evidence type="ECO:0000313" key="2">
    <source>
        <dbReference type="Proteomes" id="UP000247409"/>
    </source>
</evidence>
<name>A0A2V3IGG1_9FLOR</name>
<accession>A0A2V3IGG1</accession>
<proteinExistence type="predicted"/>
<organism evidence="1 2">
    <name type="scientific">Gracilariopsis chorda</name>
    <dbReference type="NCBI Taxonomy" id="448386"/>
    <lineage>
        <taxon>Eukaryota</taxon>
        <taxon>Rhodophyta</taxon>
        <taxon>Florideophyceae</taxon>
        <taxon>Rhodymeniophycidae</taxon>
        <taxon>Gracilariales</taxon>
        <taxon>Gracilariaceae</taxon>
        <taxon>Gracilariopsis</taxon>
    </lineage>
</organism>
<sequence>MKTCILDQIKNGTPVQKSRVHTKAQALLEAQGESDTSTKANRVVDTVVYQGVAEEEKLSELNPDIISMISDENTAIFIRPNALDDAIVNLPLKGFKRLQINKEKIIKCLKETKGKQCGTIIRGGNVSQKDCMNSKERSWAFPSVSKAITQAMGTAIGALIPRTSTAKKGRYPHLL</sequence>
<evidence type="ECO:0000313" key="1">
    <source>
        <dbReference type="EMBL" id="PXF41159.1"/>
    </source>
</evidence>
<dbReference type="AlphaFoldDB" id="A0A2V3IGG1"/>
<dbReference type="Proteomes" id="UP000247409">
    <property type="component" value="Unassembled WGS sequence"/>
</dbReference>
<reference evidence="1 2" key="1">
    <citation type="journal article" date="2018" name="Mol. Biol. Evol.">
        <title>Analysis of the draft genome of the red seaweed Gracilariopsis chorda provides insights into genome size evolution in Rhodophyta.</title>
        <authorList>
            <person name="Lee J."/>
            <person name="Yang E.C."/>
            <person name="Graf L."/>
            <person name="Yang J.H."/>
            <person name="Qiu H."/>
            <person name="Zel Zion U."/>
            <person name="Chan C.X."/>
            <person name="Stephens T.G."/>
            <person name="Weber A.P.M."/>
            <person name="Boo G.H."/>
            <person name="Boo S.M."/>
            <person name="Kim K.M."/>
            <person name="Shin Y."/>
            <person name="Jung M."/>
            <person name="Lee S.J."/>
            <person name="Yim H.S."/>
            <person name="Lee J.H."/>
            <person name="Bhattacharya D."/>
            <person name="Yoon H.S."/>
        </authorList>
    </citation>
    <scope>NUCLEOTIDE SEQUENCE [LARGE SCALE GENOMIC DNA]</scope>
    <source>
        <strain evidence="1 2">SKKU-2015</strain>
        <tissue evidence="1">Whole body</tissue>
    </source>
</reference>